<dbReference type="AlphaFoldDB" id="A0A644V2X5"/>
<evidence type="ECO:0000256" key="3">
    <source>
        <dbReference type="ARBA" id="ARBA00022692"/>
    </source>
</evidence>
<dbReference type="NCBIfam" id="TIGR01065">
    <property type="entry name" value="hlyIII"/>
    <property type="match status" value="1"/>
</dbReference>
<keyword evidence="3 6" id="KW-0812">Transmembrane</keyword>
<name>A0A644V2X5_9ZZZZ</name>
<feature type="transmembrane region" description="Helical" evidence="6">
    <location>
        <begin position="101"/>
        <end position="123"/>
    </location>
</feature>
<keyword evidence="4 6" id="KW-1133">Transmembrane helix</keyword>
<evidence type="ECO:0000313" key="7">
    <source>
        <dbReference type="EMBL" id="MPL85686.1"/>
    </source>
</evidence>
<dbReference type="GO" id="GO:0005886">
    <property type="term" value="C:plasma membrane"/>
    <property type="evidence" value="ECO:0007669"/>
    <property type="project" value="UniProtKB-SubCell"/>
</dbReference>
<feature type="transmembrane region" description="Helical" evidence="6">
    <location>
        <begin position="159"/>
        <end position="177"/>
    </location>
</feature>
<evidence type="ECO:0000256" key="1">
    <source>
        <dbReference type="ARBA" id="ARBA00004651"/>
    </source>
</evidence>
<feature type="transmembrane region" description="Helical" evidence="6">
    <location>
        <begin position="186"/>
        <end position="207"/>
    </location>
</feature>
<feature type="transmembrane region" description="Helical" evidence="6">
    <location>
        <begin position="39"/>
        <end position="64"/>
    </location>
</feature>
<dbReference type="InterPro" id="IPR004254">
    <property type="entry name" value="AdipoR/HlyIII-related"/>
</dbReference>
<feature type="transmembrane region" description="Helical" evidence="6">
    <location>
        <begin position="12"/>
        <end position="33"/>
    </location>
</feature>
<reference evidence="7" key="1">
    <citation type="submission" date="2019-08" db="EMBL/GenBank/DDBJ databases">
        <authorList>
            <person name="Kucharzyk K."/>
            <person name="Murdoch R.W."/>
            <person name="Higgins S."/>
            <person name="Loffler F."/>
        </authorList>
    </citation>
    <scope>NUCLEOTIDE SEQUENCE</scope>
</reference>
<dbReference type="PANTHER" id="PTHR20855:SF3">
    <property type="entry name" value="LD03007P"/>
    <property type="match status" value="1"/>
</dbReference>
<sequence>MWTRAKEESLNFITHFAALVSAALYTIWTMGAFARDQGALMIVSSALFCASMITLYAASSLYHLAREESVKRRLKVFDHSAIFVLIAGTYSPFTLAGLGGAWGWSLFGVVWGLAVAGIVFKLFFTGRFKLVSTLLYIAMGWLIVIAVKPMINRLPAPAIAWLVAGGLAYTLGTLFYLNKKLPFSHAIWHLFVVLGTAGHAVALRFLAYP</sequence>
<feature type="transmembrane region" description="Helical" evidence="6">
    <location>
        <begin position="130"/>
        <end position="147"/>
    </location>
</feature>
<organism evidence="7">
    <name type="scientific">bioreactor metagenome</name>
    <dbReference type="NCBI Taxonomy" id="1076179"/>
    <lineage>
        <taxon>unclassified sequences</taxon>
        <taxon>metagenomes</taxon>
        <taxon>ecological metagenomes</taxon>
    </lineage>
</organism>
<comment type="caution">
    <text evidence="7">The sequence shown here is derived from an EMBL/GenBank/DDBJ whole genome shotgun (WGS) entry which is preliminary data.</text>
</comment>
<dbReference type="Pfam" id="PF03006">
    <property type="entry name" value="HlyIII"/>
    <property type="match status" value="1"/>
</dbReference>
<dbReference type="InterPro" id="IPR005744">
    <property type="entry name" value="Hy-lIII"/>
</dbReference>
<accession>A0A644V2X5</accession>
<dbReference type="PANTHER" id="PTHR20855">
    <property type="entry name" value="ADIPOR/PROGESTIN RECEPTOR-RELATED"/>
    <property type="match status" value="1"/>
</dbReference>
<evidence type="ECO:0000256" key="4">
    <source>
        <dbReference type="ARBA" id="ARBA00022989"/>
    </source>
</evidence>
<comment type="subcellular location">
    <subcellularLocation>
        <location evidence="1">Cell membrane</location>
        <topology evidence="1">Multi-pass membrane protein</topology>
    </subcellularLocation>
</comment>
<dbReference type="EMBL" id="VSSQ01000209">
    <property type="protein sequence ID" value="MPL85686.1"/>
    <property type="molecule type" value="Genomic_DNA"/>
</dbReference>
<proteinExistence type="predicted"/>
<evidence type="ECO:0008006" key="8">
    <source>
        <dbReference type="Google" id="ProtNLM"/>
    </source>
</evidence>
<evidence type="ECO:0000256" key="2">
    <source>
        <dbReference type="ARBA" id="ARBA00022475"/>
    </source>
</evidence>
<gene>
    <name evidence="7" type="ORF">SDC9_31659</name>
</gene>
<keyword evidence="2" id="KW-1003">Cell membrane</keyword>
<keyword evidence="5 6" id="KW-0472">Membrane</keyword>
<evidence type="ECO:0000256" key="5">
    <source>
        <dbReference type="ARBA" id="ARBA00023136"/>
    </source>
</evidence>
<evidence type="ECO:0000256" key="6">
    <source>
        <dbReference type="SAM" id="Phobius"/>
    </source>
</evidence>
<protein>
    <recommendedName>
        <fullName evidence="8">Hemolysin-3</fullName>
    </recommendedName>
</protein>
<feature type="transmembrane region" description="Helical" evidence="6">
    <location>
        <begin position="76"/>
        <end position="95"/>
    </location>
</feature>
<dbReference type="GO" id="GO:0140911">
    <property type="term" value="F:pore-forming activity"/>
    <property type="evidence" value="ECO:0007669"/>
    <property type="project" value="InterPro"/>
</dbReference>